<reference evidence="5" key="1">
    <citation type="submission" date="2021-05" db="EMBL/GenBank/DDBJ databases">
        <title>Energy efficiency and biological interactions define the core microbiome of deep oligotrophic groundwater.</title>
        <authorList>
            <person name="Mehrshad M."/>
            <person name="Lopez-Fernandez M."/>
            <person name="Bell E."/>
            <person name="Bernier-Latmani R."/>
            <person name="Bertilsson S."/>
            <person name="Dopson M."/>
        </authorList>
    </citation>
    <scope>NUCLEOTIDE SEQUENCE</scope>
    <source>
        <strain evidence="5">Modern_marine.mb.64</strain>
    </source>
</reference>
<dbReference type="InterPro" id="IPR051338">
    <property type="entry name" value="NodU/CmcH_Carbamoyltrnsfr"/>
</dbReference>
<comment type="caution">
    <text evidence="5">The sequence shown here is derived from an EMBL/GenBank/DDBJ whole genome shotgun (WGS) entry which is preliminary data.</text>
</comment>
<dbReference type="CDD" id="cd24100">
    <property type="entry name" value="ASKHA_NBD_MJ1051-like_N"/>
    <property type="match status" value="1"/>
</dbReference>
<dbReference type="Gene3D" id="3.30.420.40">
    <property type="match status" value="2"/>
</dbReference>
<sequence length="606" mass="68479">MRILGITDGQTSGAALIEDGRIIAAINEERIVRLKMARGFPRKSIAEVFELSGVKPSEIDGVAVAQENMELREEVTGWPGWFEARSEDRDLHSAFFQVASRFGSMADKVPGLKKAYRSLRTPAFQHRRRRIPQILQEEFGITAPVRFINHHLAHAASAYCTCNFEDALVVTMDGGGDGHCSHIYSVRGGHFKRVCDVESYDSLGNYYAYITAILGYKAKRHEGKTTGLAAWGKPIYREMLESMIGYEDGRLVNRGRVLFNQAMEHIRRQLPEGWKKEDLACSIQWLAEDTTRDYVRYWVHRTGHRRVALAGGLFANVRINEEVHMIDGVDEVFVHPGMADEGLAVGAAFSMHLDMIQEKGIPWKPHRLDDVYFGNEYNEMVVADAVRQSGLESEYLPGHIEKEVAEKLVQGMVVARCAGRMEYGPRALGNRTILYQPNDPSVNDWLNELLRRTEFMPFAPATLEESTDQLFKNATGAHDTARFMTITFHCTDWMAERCGGVVHIDGTARPQIVRREDNPSYYKIIEEYYNRTGVPVVINTSFNVHEEPIVRTPHDAISAFLDSKLDYLAMGDFLLKGPMGSHQVRKKWEGRSKWSRSSTGSPATSE</sequence>
<evidence type="ECO:0008006" key="7">
    <source>
        <dbReference type="Google" id="ProtNLM"/>
    </source>
</evidence>
<gene>
    <name evidence="5" type="ORF">KJ970_00765</name>
</gene>
<dbReference type="Pfam" id="PF16861">
    <property type="entry name" value="Carbam_trans_C"/>
    <property type="match status" value="1"/>
</dbReference>
<dbReference type="GO" id="GO:0003824">
    <property type="term" value="F:catalytic activity"/>
    <property type="evidence" value="ECO:0007669"/>
    <property type="project" value="InterPro"/>
</dbReference>
<dbReference type="PANTHER" id="PTHR34847">
    <property type="entry name" value="NODULATION PROTEIN U"/>
    <property type="match status" value="1"/>
</dbReference>
<evidence type="ECO:0000313" key="6">
    <source>
        <dbReference type="Proteomes" id="UP000777784"/>
    </source>
</evidence>
<dbReference type="InterPro" id="IPR031730">
    <property type="entry name" value="Carbam_trans_C"/>
</dbReference>
<organism evidence="5 6">
    <name type="scientific">Eiseniibacteriota bacterium</name>
    <dbReference type="NCBI Taxonomy" id="2212470"/>
    <lineage>
        <taxon>Bacteria</taxon>
        <taxon>Candidatus Eiseniibacteriota</taxon>
    </lineage>
</organism>
<dbReference type="Pfam" id="PF02543">
    <property type="entry name" value="Carbam_trans_N"/>
    <property type="match status" value="1"/>
</dbReference>
<protein>
    <recommendedName>
        <fullName evidence="7">Carbamoyltransferase</fullName>
    </recommendedName>
</protein>
<dbReference type="InterPro" id="IPR043129">
    <property type="entry name" value="ATPase_NBD"/>
</dbReference>
<dbReference type="AlphaFoldDB" id="A0A948RU01"/>
<dbReference type="PANTHER" id="PTHR34847:SF1">
    <property type="entry name" value="NODULATION PROTEIN U"/>
    <property type="match status" value="1"/>
</dbReference>
<comment type="similarity">
    <text evidence="1">Belongs to the NodU/CmcH family.</text>
</comment>
<proteinExistence type="inferred from homology"/>
<evidence type="ECO:0000256" key="2">
    <source>
        <dbReference type="SAM" id="MobiDB-lite"/>
    </source>
</evidence>
<feature type="compositionally biased region" description="Polar residues" evidence="2">
    <location>
        <begin position="595"/>
        <end position="606"/>
    </location>
</feature>
<dbReference type="InterPro" id="IPR038152">
    <property type="entry name" value="Carbam_trans_C_sf"/>
</dbReference>
<dbReference type="Proteomes" id="UP000777784">
    <property type="component" value="Unassembled WGS sequence"/>
</dbReference>
<evidence type="ECO:0000313" key="5">
    <source>
        <dbReference type="EMBL" id="MBU2689432.1"/>
    </source>
</evidence>
<evidence type="ECO:0000259" key="3">
    <source>
        <dbReference type="Pfam" id="PF02543"/>
    </source>
</evidence>
<name>A0A948RU01_UNCEI</name>
<feature type="domain" description="Carbamoyltransferase" evidence="3">
    <location>
        <begin position="2"/>
        <end position="348"/>
    </location>
</feature>
<dbReference type="InterPro" id="IPR003696">
    <property type="entry name" value="Carbtransf_dom"/>
</dbReference>
<dbReference type="EMBL" id="JAHJDP010000004">
    <property type="protein sequence ID" value="MBU2689432.1"/>
    <property type="molecule type" value="Genomic_DNA"/>
</dbReference>
<feature type="region of interest" description="Disordered" evidence="2">
    <location>
        <begin position="586"/>
        <end position="606"/>
    </location>
</feature>
<evidence type="ECO:0000256" key="1">
    <source>
        <dbReference type="ARBA" id="ARBA00006129"/>
    </source>
</evidence>
<evidence type="ECO:0000259" key="4">
    <source>
        <dbReference type="Pfam" id="PF16861"/>
    </source>
</evidence>
<dbReference type="SUPFAM" id="SSF53067">
    <property type="entry name" value="Actin-like ATPase domain"/>
    <property type="match status" value="1"/>
</dbReference>
<feature type="domain" description="Carbamoyltransferase C-terminal" evidence="4">
    <location>
        <begin position="405"/>
        <end position="575"/>
    </location>
</feature>
<dbReference type="Gene3D" id="3.90.870.20">
    <property type="entry name" value="Carbamoyltransferase, C-terminal domain"/>
    <property type="match status" value="1"/>
</dbReference>
<accession>A0A948RU01</accession>